<dbReference type="InterPro" id="IPR023631">
    <property type="entry name" value="Amidase_dom"/>
</dbReference>
<gene>
    <name evidence="3" type="ORF">DZC30_11445</name>
</gene>
<evidence type="ECO:0000313" key="3">
    <source>
        <dbReference type="EMBL" id="RGE44961.1"/>
    </source>
</evidence>
<dbReference type="GO" id="GO:0003824">
    <property type="term" value="F:catalytic activity"/>
    <property type="evidence" value="ECO:0007669"/>
    <property type="project" value="InterPro"/>
</dbReference>
<dbReference type="Pfam" id="PF01425">
    <property type="entry name" value="Amidase"/>
    <property type="match status" value="1"/>
</dbReference>
<dbReference type="PROSITE" id="PS00571">
    <property type="entry name" value="AMIDASES"/>
    <property type="match status" value="1"/>
</dbReference>
<dbReference type="OrthoDB" id="9811471at2"/>
<comment type="similarity">
    <text evidence="1">Belongs to the amidase family.</text>
</comment>
<feature type="domain" description="Amidase" evidence="2">
    <location>
        <begin position="65"/>
        <end position="503"/>
    </location>
</feature>
<dbReference type="PANTHER" id="PTHR11895">
    <property type="entry name" value="TRANSAMIDASE"/>
    <property type="match status" value="1"/>
</dbReference>
<reference evidence="3 4" key="1">
    <citation type="submission" date="2018-08" db="EMBL/GenBank/DDBJ databases">
        <title>Comamonas testosteroni strain SWCO2.</title>
        <authorList>
            <person name="Jiang N."/>
            <person name="Zhang X.Z."/>
        </authorList>
    </citation>
    <scope>NUCLEOTIDE SEQUENCE [LARGE SCALE GENOMIC DNA]</scope>
    <source>
        <strain evidence="3 4">SWCO2</strain>
    </source>
</reference>
<accession>A0A373FLA7</accession>
<dbReference type="InterPro" id="IPR019546">
    <property type="entry name" value="TAT_signal_bac_arc"/>
</dbReference>
<dbReference type="PROSITE" id="PS51318">
    <property type="entry name" value="TAT"/>
    <property type="match status" value="1"/>
</dbReference>
<keyword evidence="4" id="KW-1185">Reference proteome</keyword>
<evidence type="ECO:0000256" key="1">
    <source>
        <dbReference type="ARBA" id="ARBA00009199"/>
    </source>
</evidence>
<dbReference type="InterPro" id="IPR036928">
    <property type="entry name" value="AS_sf"/>
</dbReference>
<name>A0A373FLA7_COMTE</name>
<proteinExistence type="inferred from homology"/>
<dbReference type="NCBIfam" id="TIGR01409">
    <property type="entry name" value="TAT_signal_seq"/>
    <property type="match status" value="1"/>
</dbReference>
<evidence type="ECO:0000313" key="4">
    <source>
        <dbReference type="Proteomes" id="UP000261948"/>
    </source>
</evidence>
<dbReference type="InterPro" id="IPR020556">
    <property type="entry name" value="Amidase_CS"/>
</dbReference>
<dbReference type="Gene3D" id="3.90.1300.10">
    <property type="entry name" value="Amidase signature (AS) domain"/>
    <property type="match status" value="1"/>
</dbReference>
<dbReference type="InterPro" id="IPR006311">
    <property type="entry name" value="TAT_signal"/>
</dbReference>
<dbReference type="SUPFAM" id="SSF75304">
    <property type="entry name" value="Amidase signature (AS) enzymes"/>
    <property type="match status" value="1"/>
</dbReference>
<sequence length="527" mass="55542">MQDNAKNMTEGTDRRTFLKGAAASAAVAALPMTELKARTVAQSPAPADATTMAAQLRKGEFTPLEALDAAIARVEALPKLNAVVIKDYEQARETAKKLSALSAAERKKATDSAPLWGLPFVLKDLGVNMAGTVTSNGCTFFKDAVAKHDSTLVQRYKAAGLNIFGKTSAPEFGMTTTTESKLYGVTPNPWNIKHTTGGSSGGTAAVIAAGILPVGHASDGGGSIRIPAAHCGLFGLKPSRGRVPAGPDSLDGAIGLSVNHVISRSVRDSALLLDLTAGPEFGSRVRPGSDVQGSYLKALNQPERKLRIAVWRKNYFGIPVHADCLAAVDKAAKACEAMGHSVEEAMPDLPIAEIFAGMGPGMSAGLLSAIEYREKQLGRAAREDELEPLNWAALQAAKKATALELYRGRAGFDKAGQLIDAFLSKYDLILTPTTVVPAQLLGALRLDQPYASYAAEAMNSSAFTSLFNISGHPAMSVPLHWTADNIPVGSHFVAPFGGEGRLLRLAAQLEQALPWAHRMPDLSALKA</sequence>
<dbReference type="Proteomes" id="UP000261948">
    <property type="component" value="Unassembled WGS sequence"/>
</dbReference>
<comment type="caution">
    <text evidence="3">The sequence shown here is derived from an EMBL/GenBank/DDBJ whole genome shotgun (WGS) entry which is preliminary data.</text>
</comment>
<organism evidence="3 4">
    <name type="scientific">Comamonas testosteroni</name>
    <name type="common">Pseudomonas testosteroni</name>
    <dbReference type="NCBI Taxonomy" id="285"/>
    <lineage>
        <taxon>Bacteria</taxon>
        <taxon>Pseudomonadati</taxon>
        <taxon>Pseudomonadota</taxon>
        <taxon>Betaproteobacteria</taxon>
        <taxon>Burkholderiales</taxon>
        <taxon>Comamonadaceae</taxon>
        <taxon>Comamonas</taxon>
    </lineage>
</organism>
<dbReference type="PANTHER" id="PTHR11895:SF7">
    <property type="entry name" value="GLUTAMYL-TRNA(GLN) AMIDOTRANSFERASE SUBUNIT A, MITOCHONDRIAL"/>
    <property type="match status" value="1"/>
</dbReference>
<dbReference type="Pfam" id="PF10518">
    <property type="entry name" value="TAT_signal"/>
    <property type="match status" value="1"/>
</dbReference>
<dbReference type="AlphaFoldDB" id="A0A373FLA7"/>
<protein>
    <submittedName>
        <fullName evidence="3">Amidase</fullName>
    </submittedName>
</protein>
<evidence type="ECO:0000259" key="2">
    <source>
        <dbReference type="Pfam" id="PF01425"/>
    </source>
</evidence>
<dbReference type="InterPro" id="IPR000120">
    <property type="entry name" value="Amidase"/>
</dbReference>
<dbReference type="EMBL" id="QURR01000012">
    <property type="protein sequence ID" value="RGE44961.1"/>
    <property type="molecule type" value="Genomic_DNA"/>
</dbReference>